<comment type="similarity">
    <text evidence="1 6">Belongs to the MinC family.</text>
</comment>
<proteinExistence type="inferred from homology"/>
<evidence type="ECO:0000256" key="5">
    <source>
        <dbReference type="ARBA" id="ARBA00025606"/>
    </source>
</evidence>
<gene>
    <name evidence="6 10" type="primary">minC</name>
    <name evidence="10" type="ORF">J3998_01385</name>
</gene>
<comment type="function">
    <text evidence="5 6">Cell division inhibitor that blocks the formation of polar Z ring septums. Rapidly oscillates between the poles of the cell to destabilize FtsZ filaments that have formed before they mature into polar Z rings. Prevents FtsZ polymerization.</text>
</comment>
<reference evidence="10 11" key="1">
    <citation type="submission" date="2021-03" db="EMBL/GenBank/DDBJ databases">
        <title>Thiomicrorhabdus sp.nov.,novel sulfur-oxidizing bacteria isolated from coastal sediment.</title>
        <authorList>
            <person name="Liu X."/>
        </authorList>
    </citation>
    <scope>NUCLEOTIDE SEQUENCE [LARGE SCALE GENOMIC DNA]</scope>
    <source>
        <strain evidence="10 11">6S2-11</strain>
    </source>
</reference>
<dbReference type="Pfam" id="PF05209">
    <property type="entry name" value="MinC_N"/>
    <property type="match status" value="1"/>
</dbReference>
<keyword evidence="4 6" id="KW-0131">Cell cycle</keyword>
<evidence type="ECO:0000259" key="9">
    <source>
        <dbReference type="Pfam" id="PF05209"/>
    </source>
</evidence>
<accession>A0ABS3Q2P6</accession>
<dbReference type="Gene3D" id="3.30.70.260">
    <property type="match status" value="1"/>
</dbReference>
<feature type="compositionally biased region" description="Basic and acidic residues" evidence="7">
    <location>
        <begin position="100"/>
        <end position="115"/>
    </location>
</feature>
<sequence length="250" mass="27401">MSEQVIELKGSVLSLTVLHIYSADINETKASLAKKIEQAPSFFVGIPIIIEPKIELSDPTFLALLVEYLHQLQMIPIGLRSKDPVIQEQATYTGLAIFPEDTRRPTNEGSDEKPRAAIQEKQPEQPAEPNYAPVVMDEPGLKSALVIERAIRSGQQIYAKDRDLIVLGSVNPGAEIIADGNITVFGKLQGKAIAGTAGCMNAKIFAKQMNPELVCIAGIYQLADDIDEQYKNNGLVEIRLKDEQLIMSAM</sequence>
<dbReference type="SUPFAM" id="SSF63848">
    <property type="entry name" value="Cell-division inhibitor MinC, C-terminal domain"/>
    <property type="match status" value="1"/>
</dbReference>
<evidence type="ECO:0000256" key="2">
    <source>
        <dbReference type="ARBA" id="ARBA00022618"/>
    </source>
</evidence>
<evidence type="ECO:0000256" key="6">
    <source>
        <dbReference type="HAMAP-Rule" id="MF_00267"/>
    </source>
</evidence>
<dbReference type="Gene3D" id="2.160.20.70">
    <property type="match status" value="1"/>
</dbReference>
<dbReference type="InterPro" id="IPR036145">
    <property type="entry name" value="MinC_C_sf"/>
</dbReference>
<evidence type="ECO:0000256" key="3">
    <source>
        <dbReference type="ARBA" id="ARBA00023210"/>
    </source>
</evidence>
<keyword evidence="11" id="KW-1185">Reference proteome</keyword>
<comment type="subunit">
    <text evidence="6">Interacts with MinD and FtsZ.</text>
</comment>
<evidence type="ECO:0000256" key="7">
    <source>
        <dbReference type="SAM" id="MobiDB-lite"/>
    </source>
</evidence>
<evidence type="ECO:0000259" key="8">
    <source>
        <dbReference type="Pfam" id="PF03775"/>
    </source>
</evidence>
<evidence type="ECO:0000256" key="4">
    <source>
        <dbReference type="ARBA" id="ARBA00023306"/>
    </source>
</evidence>
<dbReference type="InterPro" id="IPR016098">
    <property type="entry name" value="CAP/MinC_C"/>
</dbReference>
<dbReference type="InterPro" id="IPR013033">
    <property type="entry name" value="MinC"/>
</dbReference>
<keyword evidence="2 6" id="KW-0132">Cell division</keyword>
<dbReference type="InterPro" id="IPR005526">
    <property type="entry name" value="Septum_form_inhib_MinC_C"/>
</dbReference>
<dbReference type="InterPro" id="IPR007874">
    <property type="entry name" value="MinC_N"/>
</dbReference>
<evidence type="ECO:0000313" key="11">
    <source>
        <dbReference type="Proteomes" id="UP000664835"/>
    </source>
</evidence>
<dbReference type="PANTHER" id="PTHR34108">
    <property type="entry name" value="SEPTUM SITE-DETERMINING PROTEIN MINC"/>
    <property type="match status" value="1"/>
</dbReference>
<feature type="domain" description="Septum formation inhibitor MinC C-terminal" evidence="8">
    <location>
        <begin position="146"/>
        <end position="247"/>
    </location>
</feature>
<dbReference type="PANTHER" id="PTHR34108:SF1">
    <property type="entry name" value="SEPTUM SITE-DETERMINING PROTEIN MINC"/>
    <property type="match status" value="1"/>
</dbReference>
<dbReference type="Proteomes" id="UP000664835">
    <property type="component" value="Unassembled WGS sequence"/>
</dbReference>
<dbReference type="NCBIfam" id="TIGR01222">
    <property type="entry name" value="minC"/>
    <property type="match status" value="1"/>
</dbReference>
<dbReference type="HAMAP" id="MF_00267">
    <property type="entry name" value="MinC"/>
    <property type="match status" value="1"/>
</dbReference>
<dbReference type="EMBL" id="JAGETV010000002">
    <property type="protein sequence ID" value="MBO1926214.1"/>
    <property type="molecule type" value="Genomic_DNA"/>
</dbReference>
<evidence type="ECO:0000313" key="10">
    <source>
        <dbReference type="EMBL" id="MBO1926214.1"/>
    </source>
</evidence>
<dbReference type="Pfam" id="PF03775">
    <property type="entry name" value="MinC_C"/>
    <property type="match status" value="1"/>
</dbReference>
<protein>
    <recommendedName>
        <fullName evidence="6">Probable septum site-determining protein MinC</fullName>
    </recommendedName>
</protein>
<evidence type="ECO:0000256" key="1">
    <source>
        <dbReference type="ARBA" id="ARBA00006291"/>
    </source>
</evidence>
<organism evidence="10 11">
    <name type="scientific">Thiomicrorhabdus marina</name>
    <dbReference type="NCBI Taxonomy" id="2818442"/>
    <lineage>
        <taxon>Bacteria</taxon>
        <taxon>Pseudomonadati</taxon>
        <taxon>Pseudomonadota</taxon>
        <taxon>Gammaproteobacteria</taxon>
        <taxon>Thiotrichales</taxon>
        <taxon>Piscirickettsiaceae</taxon>
        <taxon>Thiomicrorhabdus</taxon>
    </lineage>
</organism>
<feature type="domain" description="Septum formation inhibitor MinC N-terminal" evidence="9">
    <location>
        <begin position="6"/>
        <end position="76"/>
    </location>
</feature>
<comment type="caution">
    <text evidence="10">The sequence shown here is derived from an EMBL/GenBank/DDBJ whole genome shotgun (WGS) entry which is preliminary data.</text>
</comment>
<feature type="region of interest" description="Disordered" evidence="7">
    <location>
        <begin position="98"/>
        <end position="132"/>
    </location>
</feature>
<dbReference type="RefSeq" id="WP_208146730.1">
    <property type="nucleotide sequence ID" value="NZ_JAGETV010000002.1"/>
</dbReference>
<name>A0ABS3Q2P6_9GAMM</name>
<keyword evidence="3 6" id="KW-0717">Septation</keyword>